<evidence type="ECO:0000256" key="1">
    <source>
        <dbReference type="SAM" id="MobiDB-lite"/>
    </source>
</evidence>
<evidence type="ECO:0008006" key="5">
    <source>
        <dbReference type="Google" id="ProtNLM"/>
    </source>
</evidence>
<feature type="compositionally biased region" description="Low complexity" evidence="1">
    <location>
        <begin position="764"/>
        <end position="824"/>
    </location>
</feature>
<feature type="compositionally biased region" description="Low complexity" evidence="1">
    <location>
        <begin position="438"/>
        <end position="447"/>
    </location>
</feature>
<name>A0A919R3G1_9ACTN</name>
<feature type="compositionally biased region" description="Low complexity" evidence="1">
    <location>
        <begin position="3601"/>
        <end position="3611"/>
    </location>
</feature>
<feature type="region of interest" description="Disordered" evidence="1">
    <location>
        <begin position="2842"/>
        <end position="2887"/>
    </location>
</feature>
<keyword evidence="2" id="KW-1133">Transmembrane helix</keyword>
<feature type="compositionally biased region" description="Polar residues" evidence="1">
    <location>
        <begin position="2859"/>
        <end position="2869"/>
    </location>
</feature>
<feature type="compositionally biased region" description="Low complexity" evidence="1">
    <location>
        <begin position="605"/>
        <end position="661"/>
    </location>
</feature>
<evidence type="ECO:0000313" key="3">
    <source>
        <dbReference type="EMBL" id="GII78353.1"/>
    </source>
</evidence>
<sequence length="3690" mass="380781">MSGRAAGAGGVDPNSTGATGLPALGGMAGSDITPAWGESLPAWLDTLISMLAAGQNWPAGTETGLWALACEHMDQCRRMAAAAGKGAAAYDAVIDPSLWHENATTLMREQGKALYRSKESGLLGLAQWNHGLALQVDAFARQTRHAKISINMAFWVTVTAIAISLISACLTAGATSPLAAAAGASLRSFIGAVLRQLGIQAARGGVAARFAATRFGASAAGTRLAALAARPAVRRLTEEVIEESLEELLTVGLTQWQERSEGTRSGWDLREFAAAGVGGAVGGAVGVKMAAPVSRFVNAAPGLRRVADWGGTADGTLAAVQRWPGKAINTGAVNVAISPLANYAGNAVYGDFNPLHAVSLDGIGGAFLGGAGRAGTISPVSPEVLNAVFINPMGALQHADQIVADKNAAFATQNAPAPAPQPAPGAPAAVPGGGTGAANGPAAGPAPGTDPAPAPGGDPASPAAGTGPPGAQGSSPATGTGPASAATAGGGAPQNAAPAGAGPMAGAPAAPGPDGGSAGSGPGAAAGPAQAGTPGPDQGSAAAAAQPGTAGSGHGGAGGGPALAGAGGGPALAGADSGAGPQHTPGGSAPATVPAVPEAGRADNAGGPAPGTTPAGAATGPAGTAPHAAGPAQPGPASAGQPGGAAPVAAPAGAAAQAAGATPGGGASGSAGAVPQPASGSQPGATPPSGSAPGGAASPVTPAAGGPASAPAVPAGAAGTPGPAQVASTVAGGSPAAGPAPAGAPGDPLAAPAGSVPDGTAGNASAGVSPGGPVAAPGPVPAGAAPDPGAVPDPATGVAAGPGAAIAPGTASSSAPSAVQTGTPEGPPGTGRPAAQAPAADAGRMDVADPEVRRRATAAISEMLPVVASDALPLQDGTVRFTGPDGRVHHIPADEVRRIDRHLRERAADGAHGDALAATAAARLGQAIARAAHLVSPMEGALNALGRFAEARPGAVAVASDMARQVVGGRWRQIRAGRLEDAGARLAEVTMVESSGRSSAGLYEVRTEVLDGIRGEIDRRVAGLPGHLAGTSATPAGAAPDTGDTNGSPEGTAPEAGRPVPDGRPAQGVIRMFLADPTGATGRAERHARTEARLAEYRRLVARWAAAAPGDRQAVQRQIGALGLEMLQHGDPRPVPPWDATRVHAAAPSPAAEPGPAPAGAPAAQPAGDAATRAPDQATAAAAAPAREAAPAPAVAALADDVRRMVESADRAAAARRALMRANRDEMAKALAAARAAEENARVAKGQDDRWADDRSRTYAADAAYQRTVAARYRRAAIRHGQALRAIIEVGASYQAVAAAVDQVAAADDLAAAAALAAGVAAAAESAGQAFARYRQAAELARPQQELLAAGIAVSRLAHAAELTEEVNRRFAERGSTRRYTVQELLWELGARLDQLAGDGVILRAGAGHTQVEVLVHAELGEPVEVADPGRRSSQMMQGRLTQGGGWVAATVNRAFGFNAESNLARAAELLLDDRPVWMMVKAWMKYVVLGVAPDIGLGRSSTTSSAEYVQPGQVADNRGDARMYRARIVYKVSSRGGRVPLGARIAAAVDETRPPDATPPALEWSPVTRIGEGRDDAVRIWLSHAHTEPPPERTFRLPESEVGDAPFPRYVSLAATGMEDMAQRTVIGLGPHAEVGDRAREHIRTIIVDELPSRLHEAVGDPQLGDPGVMRRVVYDGGRRVGELEIRSTPRPRPRLLTRLAPKQLMEDLGVLFSGATSAFSVSRSAGLKLSAGVTDADPTGHGPGGMLGRLVAGVRYGWSVTDGLSSGGTAILALVRRLGNTNAHEVVFDHDVTFHPDHGPAPEPVRAATTHILQTPLRDAARYGWEVDDAGVLRDDEGTPLRDEDGRRLFADDMRTGRPPGPRFAGDKEIRPPDFLQAGGAAPSVIYLNRADVIQRRKQVETELRRRNLLPDLDRAGRPRYSLDPRRREAQQHNEREIHDQFQVNALQTRVGQDGIFLHLMGLDTGRGIQHYTLEVRFEHIGRWKYRAWGAGDPYVGLPIGSNTTVRSRNRSRSLTFDLLLTLTAKATGALFRWTGFSVGGGAGRGFGAGWSRGSTLNAVKLLESTKPMAGFRGEYAMSVTLHQRGGRSAALLTGELSGRPVRARMNVQTDLLPMDEPLSDKPHDTPRELLDRSQLLRLDTRGVREALLRLLPDRFGPGSPEFHAVAQFASNLTTIANPCSMSTPHPLNVAGYEISVEVKVGRSRIEVMIHPTTGDIILGLNSVSAGTSVSRSGGGNGSTDGVLHTDGDHGKGGVSGAVSGSRTDAHTMTLIQGDEPMVIKTGLQAVSGADVTYQIRVRKVGVPEQEAAPPFSLPGRTMTYLTPEHDLLQMYVDDEIDLPLAVVADAVERQSTGVLKLVPDVARRLVRRYRQDARAAVESGALDPDADLRVSRLVTKHDDEYLLSALLPGVESTGQRVRLDQVLDATPAARYREVQIPRAMRDGMGESNMQHIDVHREGGDGARMRPVEAVLEAVERAAPGALRHNVELERAITHDFAGDTGDNWRGKLRDMLSRQGYPLEMTVRMPDGTWKMVRVTANARFGQRFWLVGRNDTVVMLRQIYHYLQEVWNSMKGWTTGGGASLRGMWSGLGGGGLGSGLGTDRAHLRSLTRSKQGTRIKRTGSFDGADLIRHDIRFTFTAELLPLPRNHPWLRVPKPLGLLAWLRGADPVPAPAEEAPQPAPAPATVTLVGTADRLIPDGYTRPIDDPSPDRPDPALDPRPATPPDVFYADVRADDLADQVFQHVRRVLFGARAEIPPAELPPDAPEQELLPLVQAALSRTALTAQLRNLADDAGYVTLPFPVPGKPHHMVKVRVQLRLSDTDLAVGLAEKEGELGDIRRQEDTYTTATERGRLTPPTGSVSTGQDHTGTGEGVQVGEQGSDRVSQNGGIRREISMFTSQKRLTAGFTGMFHASVEVHRTRRNGTERLLYSSPVPQPVAGEIYLQMHGPDFDETQEALDTGTGHGLGSAPEAERDGWRSAIGRQAGQVLQELGHAMLGRPAGPARPDLSEVLAAVGVQPGRVDANSVAAVVEELRVRLPEIAEPGTTVLLGASADRYTESLPPHWARLVSRALGRDVLLRVDRLGPDGRPTGRADGYLATPEGRLMAADGRATARPRWGADDGGYTDRLAALRPELLLGAVAARIDLRVLFNQAGAPNNLNQLVIERFAALGLDIPARPQPEFQPGALWGPGPMRQQGSEHGGVGIGGIAAPVDPGSGFAKGRTPADGPLDEAEARRAWKIVQDFADLDGGLRSDWPAGSPLILSSGPLTDQHYRVEFGSLPPGRMAQTVLAPEPRTGQPSGPPAGSAENPHIMILDENIPPAMVPRAMRHEAGHSLRELAARRQGSAQGIIRRPLALADPAATPPPTEDFCLEARGDEYVMVAARWTAADPADRPALRAQLEGLARRITAGGRVAPTPPWQAARAPDAAPGGGALGIAALLGDPSAAPPAASASPAAPPASTSPGAPAADPARAAGPPAAGPAAPEPAADPPDGRARLGIAALLNGDAAGPPLRPAVPPPGPPPGGGPAFPEPRRREPVDWARMRRIANSTGWFPPEEPGCACVPDGPCVCGRRPAPPAMPSDSPSTPGRPSTPPSTSPGTPSGRSTPPGGPATGPPPYRVRVSQGDRLREIVEKWLGPDASEREIGDGVRAWHRANRRTIGPDPDLIRPGQVLVAPPRAAIRKEAG</sequence>
<feature type="region of interest" description="Disordered" evidence="1">
    <location>
        <begin position="2700"/>
        <end position="2727"/>
    </location>
</feature>
<feature type="region of interest" description="Disordered" evidence="1">
    <location>
        <begin position="413"/>
        <end position="849"/>
    </location>
</feature>
<feature type="region of interest" description="Disordered" evidence="1">
    <location>
        <begin position="3448"/>
        <end position="3538"/>
    </location>
</feature>
<feature type="region of interest" description="Disordered" evidence="1">
    <location>
        <begin position="1128"/>
        <end position="1192"/>
    </location>
</feature>
<organism evidence="3 4">
    <name type="scientific">Sphaerisporangium rufum</name>
    <dbReference type="NCBI Taxonomy" id="1381558"/>
    <lineage>
        <taxon>Bacteria</taxon>
        <taxon>Bacillati</taxon>
        <taxon>Actinomycetota</taxon>
        <taxon>Actinomycetes</taxon>
        <taxon>Streptosporangiales</taxon>
        <taxon>Streptosporangiaceae</taxon>
        <taxon>Sphaerisporangium</taxon>
    </lineage>
</organism>
<feature type="compositionally biased region" description="Basic and acidic residues" evidence="1">
    <location>
        <begin position="2706"/>
        <end position="2719"/>
    </location>
</feature>
<feature type="compositionally biased region" description="Low complexity" evidence="1">
    <location>
        <begin position="3584"/>
        <end position="3593"/>
    </location>
</feature>
<feature type="transmembrane region" description="Helical" evidence="2">
    <location>
        <begin position="152"/>
        <end position="174"/>
    </location>
</feature>
<feature type="region of interest" description="Disordered" evidence="1">
    <location>
        <begin position="1025"/>
        <end position="1065"/>
    </location>
</feature>
<feature type="compositionally biased region" description="Low complexity" evidence="1">
    <location>
        <begin position="3448"/>
        <end position="3486"/>
    </location>
</feature>
<dbReference type="RefSeq" id="WP_203985753.1">
    <property type="nucleotide sequence ID" value="NZ_BOOU01000047.1"/>
</dbReference>
<accession>A0A919R3G1</accession>
<feature type="compositionally biased region" description="Low complexity" evidence="1">
    <location>
        <begin position="1160"/>
        <end position="1192"/>
    </location>
</feature>
<feature type="region of interest" description="Disordered" evidence="1">
    <location>
        <begin position="3578"/>
        <end position="3629"/>
    </location>
</feature>
<comment type="caution">
    <text evidence="3">The sequence shown here is derived from an EMBL/GenBank/DDBJ whole genome shotgun (WGS) entry which is preliminary data.</text>
</comment>
<gene>
    <name evidence="3" type="ORF">Sru01_33350</name>
</gene>
<feature type="compositionally biased region" description="Gly residues" evidence="1">
    <location>
        <begin position="513"/>
        <end position="524"/>
    </location>
</feature>
<evidence type="ECO:0000313" key="4">
    <source>
        <dbReference type="Proteomes" id="UP000655287"/>
    </source>
</evidence>
<feature type="compositionally biased region" description="Low complexity" evidence="1">
    <location>
        <begin position="525"/>
        <end position="549"/>
    </location>
</feature>
<feature type="compositionally biased region" description="Pro residues" evidence="1">
    <location>
        <begin position="3515"/>
        <end position="3529"/>
    </location>
</feature>
<feature type="compositionally biased region" description="Low complexity" evidence="1">
    <location>
        <begin position="572"/>
        <end position="581"/>
    </location>
</feature>
<feature type="compositionally biased region" description="Low complexity" evidence="1">
    <location>
        <begin position="670"/>
        <end position="754"/>
    </location>
</feature>
<keyword evidence="2" id="KW-0472">Membrane</keyword>
<dbReference type="EMBL" id="BOOU01000047">
    <property type="protein sequence ID" value="GII78353.1"/>
    <property type="molecule type" value="Genomic_DNA"/>
</dbReference>
<feature type="compositionally biased region" description="Pro residues" evidence="1">
    <location>
        <begin position="3612"/>
        <end position="3622"/>
    </location>
</feature>
<feature type="compositionally biased region" description="Low complexity" evidence="1">
    <location>
        <begin position="831"/>
        <end position="842"/>
    </location>
</feature>
<evidence type="ECO:0000256" key="2">
    <source>
        <dbReference type="SAM" id="Phobius"/>
    </source>
</evidence>
<keyword evidence="4" id="KW-1185">Reference proteome</keyword>
<reference evidence="3" key="1">
    <citation type="submission" date="2021-01" db="EMBL/GenBank/DDBJ databases">
        <title>Whole genome shotgun sequence of Sphaerisporangium rufum NBRC 109079.</title>
        <authorList>
            <person name="Komaki H."/>
            <person name="Tamura T."/>
        </authorList>
    </citation>
    <scope>NUCLEOTIDE SEQUENCE</scope>
    <source>
        <strain evidence="3">NBRC 109079</strain>
    </source>
</reference>
<feature type="compositionally biased region" description="Low complexity" evidence="1">
    <location>
        <begin position="1029"/>
        <end position="1045"/>
    </location>
</feature>
<feature type="compositionally biased region" description="Gly residues" evidence="1">
    <location>
        <begin position="550"/>
        <end position="571"/>
    </location>
</feature>
<dbReference type="Proteomes" id="UP000655287">
    <property type="component" value="Unassembled WGS sequence"/>
</dbReference>
<keyword evidence="2" id="KW-0812">Transmembrane</keyword>
<feature type="compositionally biased region" description="Low complexity" evidence="1">
    <location>
        <begin position="457"/>
        <end position="509"/>
    </location>
</feature>
<protein>
    <recommendedName>
        <fullName evidence="5">Papain fold toxin 1, glutamine deamidase</fullName>
    </recommendedName>
</protein>
<proteinExistence type="predicted"/>